<evidence type="ECO:0000313" key="2">
    <source>
        <dbReference type="EMBL" id="RYN63123.1"/>
    </source>
</evidence>
<dbReference type="AlphaFoldDB" id="A0A4Q4MZP8"/>
<reference evidence="3" key="1">
    <citation type="journal article" date="2019" name="bioRxiv">
        <title>Genomics, evolutionary history and diagnostics of the Alternaria alternata species group including apple and Asian pear pathotypes.</title>
        <authorList>
            <person name="Armitage A.D."/>
            <person name="Cockerton H.M."/>
            <person name="Sreenivasaprasad S."/>
            <person name="Woodhall J.W."/>
            <person name="Lane C.R."/>
            <person name="Harrison R.J."/>
            <person name="Clarkson J.P."/>
        </authorList>
    </citation>
    <scope>NUCLEOTIDE SEQUENCE [LARGE SCALE GENOMIC DNA]</scope>
    <source>
        <strain evidence="3">FERA 1177</strain>
    </source>
</reference>
<evidence type="ECO:0008006" key="4">
    <source>
        <dbReference type="Google" id="ProtNLM"/>
    </source>
</evidence>
<feature type="region of interest" description="Disordered" evidence="1">
    <location>
        <begin position="1"/>
        <end position="29"/>
    </location>
</feature>
<protein>
    <recommendedName>
        <fullName evidence="4">PNPLA domain-containing protein</fullName>
    </recommendedName>
</protein>
<comment type="caution">
    <text evidence="2">The sequence shown here is derived from an EMBL/GenBank/DDBJ whole genome shotgun (WGS) entry which is preliminary data.</text>
</comment>
<evidence type="ECO:0000256" key="1">
    <source>
        <dbReference type="SAM" id="MobiDB-lite"/>
    </source>
</evidence>
<dbReference type="Gene3D" id="3.40.1090.10">
    <property type="entry name" value="Cytosolic phospholipase A2 catalytic domain"/>
    <property type="match status" value="1"/>
</dbReference>
<proteinExistence type="predicted"/>
<sequence>MQATCPSNVDGAVHHQASRWRRASRPSTAANPTLLDTTGLCLLSLNGGGVRGLSSFYILKGLTARLNHHRQSKGLALVKPCDIFNLISWLLVLRPPISPMINHSTHECLFT</sequence>
<name>A0A4Q4MZP8_ALTAL</name>
<gene>
    <name evidence="2" type="ORF">AA0117_g12783</name>
</gene>
<dbReference type="EMBL" id="PDXD01000088">
    <property type="protein sequence ID" value="RYN63123.1"/>
    <property type="molecule type" value="Genomic_DNA"/>
</dbReference>
<evidence type="ECO:0000313" key="3">
    <source>
        <dbReference type="Proteomes" id="UP000291422"/>
    </source>
</evidence>
<accession>A0A4Q4MZP8</accession>
<organism evidence="2 3">
    <name type="scientific">Alternaria alternata</name>
    <name type="common">Alternaria rot fungus</name>
    <name type="synonym">Torula alternata</name>
    <dbReference type="NCBI Taxonomy" id="5599"/>
    <lineage>
        <taxon>Eukaryota</taxon>
        <taxon>Fungi</taxon>
        <taxon>Dikarya</taxon>
        <taxon>Ascomycota</taxon>
        <taxon>Pezizomycotina</taxon>
        <taxon>Dothideomycetes</taxon>
        <taxon>Pleosporomycetidae</taxon>
        <taxon>Pleosporales</taxon>
        <taxon>Pleosporineae</taxon>
        <taxon>Pleosporaceae</taxon>
        <taxon>Alternaria</taxon>
        <taxon>Alternaria sect. Alternaria</taxon>
        <taxon>Alternaria alternata complex</taxon>
    </lineage>
</organism>
<dbReference type="Proteomes" id="UP000291422">
    <property type="component" value="Unassembled WGS sequence"/>
</dbReference>